<evidence type="ECO:0000313" key="2">
    <source>
        <dbReference type="EMBL" id="NHO32864.1"/>
    </source>
</evidence>
<protein>
    <submittedName>
        <fullName evidence="2">FkbM family methyltransferase</fullName>
    </submittedName>
</protein>
<proteinExistence type="predicted"/>
<evidence type="ECO:0000313" key="3">
    <source>
        <dbReference type="Proteomes" id="UP000615326"/>
    </source>
</evidence>
<keyword evidence="2" id="KW-0808">Transferase</keyword>
<accession>A0ABX0KBP8</accession>
<dbReference type="SUPFAM" id="SSF53335">
    <property type="entry name" value="S-adenosyl-L-methionine-dependent methyltransferases"/>
    <property type="match status" value="1"/>
</dbReference>
<dbReference type="PANTHER" id="PTHR34203:SF15">
    <property type="entry name" value="SLL1173 PROTEIN"/>
    <property type="match status" value="1"/>
</dbReference>
<dbReference type="GO" id="GO:0008168">
    <property type="term" value="F:methyltransferase activity"/>
    <property type="evidence" value="ECO:0007669"/>
    <property type="project" value="UniProtKB-KW"/>
</dbReference>
<comment type="caution">
    <text evidence="2">The sequence shown here is derived from an EMBL/GenBank/DDBJ whole genome shotgun (WGS) entry which is preliminary data.</text>
</comment>
<dbReference type="GO" id="GO:0032259">
    <property type="term" value="P:methylation"/>
    <property type="evidence" value="ECO:0007669"/>
    <property type="project" value="UniProtKB-KW"/>
</dbReference>
<keyword evidence="2" id="KW-0489">Methyltransferase</keyword>
<keyword evidence="3" id="KW-1185">Reference proteome</keyword>
<sequence length="271" mass="30298">MADGKHINSAILSFAGRQFYFDDIDGADQVASQIRAGTFEIPLPLMVMAHMTRMKGVFVDVGANSGLYTILAAITDPDISVLSFEPYPVVRDILNKNVLRNGLEGRVEIFGTALSNMVGEFPLYIPDDSHGLIETSCSLESTFKKQHKGSVNVKVTKLDLMNIVNPISVIKVDIEGHECSFLDGARKTIEHHRPVIFCEMLWGVDTKFYQNFLPQMGYVDFRLREDIAIRDSITRFDVKSLNHALVPVDKLPVFYDCCRTHGIEVAESVVI</sequence>
<feature type="domain" description="Methyltransferase FkbM" evidence="1">
    <location>
        <begin position="60"/>
        <end position="218"/>
    </location>
</feature>
<dbReference type="EMBL" id="WOSW01000017">
    <property type="protein sequence ID" value="NHO32864.1"/>
    <property type="molecule type" value="Genomic_DNA"/>
</dbReference>
<reference evidence="2 3" key="1">
    <citation type="journal article" date="2020" name="Int. J. Syst. Evol. Microbiol.">
        <title>Novel acetic acid bacteria from cider fermentations: Acetobacter conturbans sp. nov. and Acetobacter fallax sp. nov.</title>
        <authorList>
            <person name="Sombolestani A.S."/>
            <person name="Cleenwerck I."/>
            <person name="Cnockaert M."/>
            <person name="Borremans W."/>
            <person name="Wieme A.D."/>
            <person name="De Vuyst L."/>
            <person name="Vandamme P."/>
        </authorList>
    </citation>
    <scope>NUCLEOTIDE SEQUENCE [LARGE SCALE GENOMIC DNA]</scope>
    <source>
        <strain evidence="2 3">LMG 1637</strain>
    </source>
</reference>
<evidence type="ECO:0000259" key="1">
    <source>
        <dbReference type="Pfam" id="PF05050"/>
    </source>
</evidence>
<dbReference type="PANTHER" id="PTHR34203">
    <property type="entry name" value="METHYLTRANSFERASE, FKBM FAMILY PROTEIN"/>
    <property type="match status" value="1"/>
</dbReference>
<dbReference type="Pfam" id="PF05050">
    <property type="entry name" value="Methyltransf_21"/>
    <property type="match status" value="1"/>
</dbReference>
<dbReference type="NCBIfam" id="TIGR01444">
    <property type="entry name" value="fkbM_fam"/>
    <property type="match status" value="1"/>
</dbReference>
<organism evidence="2 3">
    <name type="scientific">Acetobacter fallax</name>
    <dbReference type="NCBI Taxonomy" id="1737473"/>
    <lineage>
        <taxon>Bacteria</taxon>
        <taxon>Pseudomonadati</taxon>
        <taxon>Pseudomonadota</taxon>
        <taxon>Alphaproteobacteria</taxon>
        <taxon>Acetobacterales</taxon>
        <taxon>Acetobacteraceae</taxon>
        <taxon>Acetobacter</taxon>
    </lineage>
</organism>
<dbReference type="Proteomes" id="UP000615326">
    <property type="component" value="Unassembled WGS sequence"/>
</dbReference>
<dbReference type="InterPro" id="IPR052514">
    <property type="entry name" value="SAM-dependent_MTase"/>
</dbReference>
<dbReference type="RefSeq" id="WP_173577393.1">
    <property type="nucleotide sequence ID" value="NZ_WOSW01000017.1"/>
</dbReference>
<dbReference type="InterPro" id="IPR029063">
    <property type="entry name" value="SAM-dependent_MTases_sf"/>
</dbReference>
<dbReference type="InterPro" id="IPR006342">
    <property type="entry name" value="FkbM_mtfrase"/>
</dbReference>
<name>A0ABX0KBP8_9PROT</name>
<gene>
    <name evidence="2" type="ORF">GOB84_09910</name>
</gene>
<dbReference type="Gene3D" id="3.40.50.150">
    <property type="entry name" value="Vaccinia Virus protein VP39"/>
    <property type="match status" value="1"/>
</dbReference>